<feature type="domain" description="ORC6 first cyclin-like" evidence="6">
    <location>
        <begin position="15"/>
        <end position="93"/>
    </location>
</feature>
<gene>
    <name evidence="8" type="ORF">TRIADDRAFT_60140</name>
</gene>
<dbReference type="KEGG" id="tad:TRIADDRAFT_60140"/>
<dbReference type="CTD" id="6757366"/>
<keyword evidence="9" id="KW-1185">Reference proteome</keyword>
<evidence type="ECO:0000313" key="9">
    <source>
        <dbReference type="Proteomes" id="UP000009022"/>
    </source>
</evidence>
<dbReference type="InParanoid" id="B3S7E8"/>
<accession>B3S7E8</accession>
<dbReference type="HOGENOM" id="CLU_1196232_0_0_1"/>
<dbReference type="STRING" id="10228.B3S7E8"/>
<keyword evidence="3" id="KW-0235">DNA replication</keyword>
<name>B3S7E8_TRIAD</name>
<evidence type="ECO:0000256" key="3">
    <source>
        <dbReference type="ARBA" id="ARBA00022705"/>
    </source>
</evidence>
<dbReference type="AlphaFoldDB" id="B3S7E8"/>
<feature type="domain" description="ORC6 second cyclin-like" evidence="7">
    <location>
        <begin position="99"/>
        <end position="187"/>
    </location>
</feature>
<dbReference type="GeneID" id="6757366"/>
<dbReference type="OMA" id="RKSHYLN"/>
<proteinExistence type="inferred from homology"/>
<evidence type="ECO:0000256" key="2">
    <source>
        <dbReference type="ARBA" id="ARBA00010840"/>
    </source>
</evidence>
<dbReference type="InterPro" id="IPR054113">
    <property type="entry name" value="ORC6_cyclin-like_2nd"/>
</dbReference>
<evidence type="ECO:0000256" key="4">
    <source>
        <dbReference type="ARBA" id="ARBA00023125"/>
    </source>
</evidence>
<comment type="subcellular location">
    <subcellularLocation>
        <location evidence="1">Nucleus</location>
    </subcellularLocation>
</comment>
<evidence type="ECO:0000256" key="5">
    <source>
        <dbReference type="ARBA" id="ARBA00023242"/>
    </source>
</evidence>
<evidence type="ECO:0000313" key="8">
    <source>
        <dbReference type="EMBL" id="EDV21277.1"/>
    </source>
</evidence>
<dbReference type="Pfam" id="PF05460">
    <property type="entry name" value="ORC6"/>
    <property type="match status" value="1"/>
</dbReference>
<keyword evidence="5" id="KW-0539">Nucleus</keyword>
<dbReference type="Proteomes" id="UP000009022">
    <property type="component" value="Unassembled WGS sequence"/>
</dbReference>
<dbReference type="Pfam" id="PF21913">
    <property type="entry name" value="ORC6_2nd"/>
    <property type="match status" value="1"/>
</dbReference>
<dbReference type="GO" id="GO:0005664">
    <property type="term" value="C:nuclear origin of replication recognition complex"/>
    <property type="evidence" value="ECO:0000318"/>
    <property type="project" value="GO_Central"/>
</dbReference>
<evidence type="ECO:0000259" key="6">
    <source>
        <dbReference type="Pfam" id="PF05460"/>
    </source>
</evidence>
<evidence type="ECO:0000256" key="1">
    <source>
        <dbReference type="ARBA" id="ARBA00004123"/>
    </source>
</evidence>
<evidence type="ECO:0000259" key="7">
    <source>
        <dbReference type="Pfam" id="PF21913"/>
    </source>
</evidence>
<dbReference type="PANTHER" id="PTHR13394:SF0">
    <property type="entry name" value="ORIGIN RECOGNITION COMPLEX SUBUNIT 6"/>
    <property type="match status" value="1"/>
</dbReference>
<protein>
    <recommendedName>
        <fullName evidence="10">Origin recognition complex subunit 6</fullName>
    </recommendedName>
</protein>
<dbReference type="Gene3D" id="1.10.472.10">
    <property type="entry name" value="Cyclin-like"/>
    <property type="match status" value="1"/>
</dbReference>
<reference evidence="8 9" key="1">
    <citation type="journal article" date="2008" name="Nature">
        <title>The Trichoplax genome and the nature of placozoans.</title>
        <authorList>
            <person name="Srivastava M."/>
            <person name="Begovic E."/>
            <person name="Chapman J."/>
            <person name="Putnam N.H."/>
            <person name="Hellsten U."/>
            <person name="Kawashima T."/>
            <person name="Kuo A."/>
            <person name="Mitros T."/>
            <person name="Salamov A."/>
            <person name="Carpenter M.L."/>
            <person name="Signorovitch A.Y."/>
            <person name="Moreno M.A."/>
            <person name="Kamm K."/>
            <person name="Grimwood J."/>
            <person name="Schmutz J."/>
            <person name="Shapiro H."/>
            <person name="Grigoriev I.V."/>
            <person name="Buss L.W."/>
            <person name="Schierwater B."/>
            <person name="Dellaporta S.L."/>
            <person name="Rokhsar D.S."/>
        </authorList>
    </citation>
    <scope>NUCLEOTIDE SEQUENCE [LARGE SCALE GENOMIC DNA]</scope>
    <source>
        <strain evidence="8 9">Grell-BS-1999</strain>
    </source>
</reference>
<dbReference type="eggNOG" id="KOG4557">
    <property type="taxonomic scope" value="Eukaryota"/>
</dbReference>
<dbReference type="InterPro" id="IPR020529">
    <property type="entry name" value="ORC6_met/pln"/>
</dbReference>
<sequence length="232" mass="25649">MEKQIANYGARLLVENKPVLGKAAEFYRLATIRCNNNASKLLPATSSSRIVICIDLAATLFDESVDKALAAKLAGTSRKVYNTMYKTYEVLLNASKPCSVKELAVFANCIGNAELLAEKLLDRFAVDVNSKCANGNNNCIDITKPQFPAAALCVACRHLKVRVSKDKLYSKASISKGMFSNLCESLTACLRQIEDRTENRALHKSEVKSDDESDDNQISYNLWKEKILSKPD</sequence>
<evidence type="ECO:0008006" key="10">
    <source>
        <dbReference type="Google" id="ProtNLM"/>
    </source>
</evidence>
<dbReference type="InterPro" id="IPR008721">
    <property type="entry name" value="ORC6_cyclin_first"/>
</dbReference>
<dbReference type="PhylomeDB" id="B3S7E8"/>
<dbReference type="OrthoDB" id="5552484at2759"/>
<keyword evidence="4" id="KW-0238">DNA-binding</keyword>
<dbReference type="GO" id="GO:0003677">
    <property type="term" value="F:DNA binding"/>
    <property type="evidence" value="ECO:0007669"/>
    <property type="project" value="UniProtKB-KW"/>
</dbReference>
<organism evidence="8 9">
    <name type="scientific">Trichoplax adhaerens</name>
    <name type="common">Trichoplax reptans</name>
    <dbReference type="NCBI Taxonomy" id="10228"/>
    <lineage>
        <taxon>Eukaryota</taxon>
        <taxon>Metazoa</taxon>
        <taxon>Placozoa</taxon>
        <taxon>Uniplacotomia</taxon>
        <taxon>Trichoplacea</taxon>
        <taxon>Trichoplacidae</taxon>
        <taxon>Trichoplax</taxon>
    </lineage>
</organism>
<comment type="similarity">
    <text evidence="2">Belongs to the ORC6 family.</text>
</comment>
<dbReference type="EMBL" id="DS985254">
    <property type="protein sequence ID" value="EDV21277.1"/>
    <property type="molecule type" value="Genomic_DNA"/>
</dbReference>
<dbReference type="GO" id="GO:0006270">
    <property type="term" value="P:DNA replication initiation"/>
    <property type="evidence" value="ECO:0000318"/>
    <property type="project" value="GO_Central"/>
</dbReference>
<dbReference type="RefSeq" id="XP_002116244.1">
    <property type="nucleotide sequence ID" value="XM_002116208.1"/>
</dbReference>
<dbReference type="PANTHER" id="PTHR13394">
    <property type="entry name" value="ORIGIN RECOGNITION COMPLEX SUBUNIT 6"/>
    <property type="match status" value="1"/>
</dbReference>
<dbReference type="CDD" id="cd11583">
    <property type="entry name" value="Orc6_mid"/>
    <property type="match status" value="1"/>
</dbReference>